<feature type="signal peptide" evidence="1">
    <location>
        <begin position="1"/>
        <end position="22"/>
    </location>
</feature>
<proteinExistence type="predicted"/>
<evidence type="ECO:0000313" key="2">
    <source>
        <dbReference type="EMBL" id="MBL0684445.1"/>
    </source>
</evidence>
<sequence length="245" mass="28854">MHRIIKVKKSLILLILPFVFFGQDNDKQNSYYDWFDKVLGKEHTGLYNGKQYVDLDVNRIYENKNAFFLSDKVMLGSVTYDGQTYYNIGMKYNLEKDMLLVALKSATTASTIQLISDKIEEFVIEDFRFKRVVGSFEEGDLINGFYQVLVENSSYSLLKKHKKNRRKIIQAGKLVSYKFVSDNSYILFVNQGFKKITTKADIINIYPIHKKEIKEFYEAYKRLRKSDPDQFMQRLFRRVINSSSL</sequence>
<comment type="caution">
    <text evidence="2">The sequence shown here is derived from an EMBL/GenBank/DDBJ whole genome shotgun (WGS) entry which is preliminary data.</text>
</comment>
<dbReference type="EMBL" id="JAERQJ010000004">
    <property type="protein sequence ID" value="MBL0684445.1"/>
    <property type="molecule type" value="Genomic_DNA"/>
</dbReference>
<keyword evidence="3" id="KW-1185">Reference proteome</keyword>
<dbReference type="Proteomes" id="UP000651057">
    <property type="component" value="Unassembled WGS sequence"/>
</dbReference>
<dbReference type="AlphaFoldDB" id="A0A937D8V4"/>
<dbReference type="RefSeq" id="WP_201920629.1">
    <property type="nucleotide sequence ID" value="NZ_BAABAX010000003.1"/>
</dbReference>
<protein>
    <submittedName>
        <fullName evidence="2">Uncharacterized protein</fullName>
    </submittedName>
</protein>
<name>A0A937D8V4_9FLAO</name>
<feature type="chain" id="PRO_5037197793" evidence="1">
    <location>
        <begin position="23"/>
        <end position="245"/>
    </location>
</feature>
<reference evidence="2" key="1">
    <citation type="submission" date="2021-01" db="EMBL/GenBank/DDBJ databases">
        <authorList>
            <person name="Zhong Y.L."/>
        </authorList>
    </citation>
    <scope>NUCLEOTIDE SEQUENCE</scope>
    <source>
        <strain evidence="2">KCTC 23302</strain>
    </source>
</reference>
<gene>
    <name evidence="2" type="ORF">JJQ60_13030</name>
</gene>
<evidence type="ECO:0000256" key="1">
    <source>
        <dbReference type="SAM" id="SignalP"/>
    </source>
</evidence>
<accession>A0A937D8V4</accession>
<evidence type="ECO:0000313" key="3">
    <source>
        <dbReference type="Proteomes" id="UP000651057"/>
    </source>
</evidence>
<organism evidence="2 3">
    <name type="scientific">Aquimarina mytili</name>
    <dbReference type="NCBI Taxonomy" id="874423"/>
    <lineage>
        <taxon>Bacteria</taxon>
        <taxon>Pseudomonadati</taxon>
        <taxon>Bacteroidota</taxon>
        <taxon>Flavobacteriia</taxon>
        <taxon>Flavobacteriales</taxon>
        <taxon>Flavobacteriaceae</taxon>
        <taxon>Aquimarina</taxon>
    </lineage>
</organism>
<keyword evidence="1" id="KW-0732">Signal</keyword>